<dbReference type="EMBL" id="JACQCQ010000009">
    <property type="protein sequence ID" value="MBI3627652.1"/>
    <property type="molecule type" value="Genomic_DNA"/>
</dbReference>
<protein>
    <submittedName>
        <fullName evidence="1">Uncharacterized protein</fullName>
    </submittedName>
</protein>
<name>A0A9D6QTZ3_9BACT</name>
<reference evidence="1" key="1">
    <citation type="submission" date="2020-07" db="EMBL/GenBank/DDBJ databases">
        <title>Huge and variable diversity of episymbiotic CPR bacteria and DPANN archaea in groundwater ecosystems.</title>
        <authorList>
            <person name="He C.Y."/>
            <person name="Keren R."/>
            <person name="Whittaker M."/>
            <person name="Farag I.F."/>
            <person name="Doudna J."/>
            <person name="Cate J.H.D."/>
            <person name="Banfield J.F."/>
        </authorList>
    </citation>
    <scope>NUCLEOTIDE SEQUENCE</scope>
    <source>
        <strain evidence="1">NC_groundwater_972_Pr1_S-0.2um_49_27</strain>
    </source>
</reference>
<organism evidence="1 2">
    <name type="scientific">Candidatus Sungiibacteriota bacterium</name>
    <dbReference type="NCBI Taxonomy" id="2750080"/>
    <lineage>
        <taxon>Bacteria</taxon>
        <taxon>Candidatus Sungiibacteriota</taxon>
    </lineage>
</organism>
<comment type="caution">
    <text evidence="1">The sequence shown here is derived from an EMBL/GenBank/DDBJ whole genome shotgun (WGS) entry which is preliminary data.</text>
</comment>
<gene>
    <name evidence="1" type="ORF">HY220_02810</name>
</gene>
<evidence type="ECO:0000313" key="1">
    <source>
        <dbReference type="EMBL" id="MBI3627652.1"/>
    </source>
</evidence>
<dbReference type="AlphaFoldDB" id="A0A9D6QTZ3"/>
<dbReference type="Proteomes" id="UP000808388">
    <property type="component" value="Unassembled WGS sequence"/>
</dbReference>
<accession>A0A9D6QTZ3</accession>
<evidence type="ECO:0000313" key="2">
    <source>
        <dbReference type="Proteomes" id="UP000808388"/>
    </source>
</evidence>
<sequence length="108" mass="12284">MNVHHSIEKERWEGLSFADQLGNIGSELSRMRSARNLGDYEKAFERALALIDLTRSDRRWRSVSKLKELSRLRETLADAFSGGSAYGSDLQGLDNYLYSFALAARLKK</sequence>
<proteinExistence type="predicted"/>